<comment type="caution">
    <text evidence="2">The sequence shown here is derived from an EMBL/GenBank/DDBJ whole genome shotgun (WGS) entry which is preliminary data.</text>
</comment>
<dbReference type="AlphaFoldDB" id="A0AAV9U209"/>
<evidence type="ECO:0000313" key="2">
    <source>
        <dbReference type="EMBL" id="KAK6331466.1"/>
    </source>
</evidence>
<dbReference type="InterPro" id="IPR025340">
    <property type="entry name" value="DUF4246"/>
</dbReference>
<name>A0AAV9U209_9PEZI</name>
<gene>
    <name evidence="2" type="ORF">TWF730_004548</name>
</gene>
<dbReference type="Pfam" id="PF14033">
    <property type="entry name" value="DUF4246"/>
    <property type="match status" value="1"/>
</dbReference>
<sequence>MLRQHVQPLSLVDRSKPGFQKVLIFYLCEPSMAHNMPSTDTVLPQQPEARPAFIDELRDTPLGSLPEEVFQMIIGFLPPPISREEAGEYRDDLLEERRLLSRNIQRENS</sequence>
<dbReference type="PANTHER" id="PTHR33119:SF1">
    <property type="entry name" value="FE2OG DIOXYGENASE DOMAIN-CONTAINING PROTEIN"/>
    <property type="match status" value="1"/>
</dbReference>
<dbReference type="EMBL" id="JAVHNS010000018">
    <property type="protein sequence ID" value="KAK6331466.1"/>
    <property type="molecule type" value="Genomic_DNA"/>
</dbReference>
<dbReference type="Proteomes" id="UP001373714">
    <property type="component" value="Unassembled WGS sequence"/>
</dbReference>
<evidence type="ECO:0000259" key="1">
    <source>
        <dbReference type="Pfam" id="PF14033"/>
    </source>
</evidence>
<keyword evidence="3" id="KW-1185">Reference proteome</keyword>
<reference evidence="2 3" key="1">
    <citation type="submission" date="2019-10" db="EMBL/GenBank/DDBJ databases">
        <authorList>
            <person name="Palmer J.M."/>
        </authorList>
    </citation>
    <scope>NUCLEOTIDE SEQUENCE [LARGE SCALE GENOMIC DNA]</scope>
    <source>
        <strain evidence="2 3">TWF730</strain>
    </source>
</reference>
<proteinExistence type="predicted"/>
<protein>
    <recommendedName>
        <fullName evidence="1">DUF4246 domain-containing protein</fullName>
    </recommendedName>
</protein>
<dbReference type="PANTHER" id="PTHR33119">
    <property type="entry name" value="IFI3P"/>
    <property type="match status" value="1"/>
</dbReference>
<evidence type="ECO:0000313" key="3">
    <source>
        <dbReference type="Proteomes" id="UP001373714"/>
    </source>
</evidence>
<accession>A0AAV9U209</accession>
<dbReference type="InterPro" id="IPR049192">
    <property type="entry name" value="DUF4246_C"/>
</dbReference>
<feature type="domain" description="DUF4246" evidence="1">
    <location>
        <begin position="1"/>
        <end position="48"/>
    </location>
</feature>
<organism evidence="2 3">
    <name type="scientific">Orbilia blumenaviensis</name>
    <dbReference type="NCBI Taxonomy" id="1796055"/>
    <lineage>
        <taxon>Eukaryota</taxon>
        <taxon>Fungi</taxon>
        <taxon>Dikarya</taxon>
        <taxon>Ascomycota</taxon>
        <taxon>Pezizomycotina</taxon>
        <taxon>Orbiliomycetes</taxon>
        <taxon>Orbiliales</taxon>
        <taxon>Orbiliaceae</taxon>
        <taxon>Orbilia</taxon>
    </lineage>
</organism>